<comment type="caution">
    <text evidence="1">The sequence shown here is derived from an EMBL/GenBank/DDBJ whole genome shotgun (WGS) entry which is preliminary data.</text>
</comment>
<accession>A0AAD4V056</accession>
<reference evidence="1 2" key="1">
    <citation type="journal article" date="2022" name="G3 (Bethesda)">
        <title>Whole-genome sequence and methylome profiling of the almond [Prunus dulcis (Mill.) D.A. Webb] cultivar 'Nonpareil'.</title>
        <authorList>
            <person name="D'Amico-Willman K.M."/>
            <person name="Ouma W.Z."/>
            <person name="Meulia T."/>
            <person name="Sideli G.M."/>
            <person name="Gradziel T.M."/>
            <person name="Fresnedo-Ramirez J."/>
        </authorList>
    </citation>
    <scope>NUCLEOTIDE SEQUENCE [LARGE SCALE GENOMIC DNA]</scope>
    <source>
        <strain evidence="1">Clone GOH B32 T37-40</strain>
    </source>
</reference>
<gene>
    <name evidence="1" type="ORF">L3X38_044282</name>
</gene>
<organism evidence="1 2">
    <name type="scientific">Prunus dulcis</name>
    <name type="common">Almond</name>
    <name type="synonym">Amygdalus dulcis</name>
    <dbReference type="NCBI Taxonomy" id="3755"/>
    <lineage>
        <taxon>Eukaryota</taxon>
        <taxon>Viridiplantae</taxon>
        <taxon>Streptophyta</taxon>
        <taxon>Embryophyta</taxon>
        <taxon>Tracheophyta</taxon>
        <taxon>Spermatophyta</taxon>
        <taxon>Magnoliopsida</taxon>
        <taxon>eudicotyledons</taxon>
        <taxon>Gunneridae</taxon>
        <taxon>Pentapetalae</taxon>
        <taxon>rosids</taxon>
        <taxon>fabids</taxon>
        <taxon>Rosales</taxon>
        <taxon>Rosaceae</taxon>
        <taxon>Amygdaloideae</taxon>
        <taxon>Amygdaleae</taxon>
        <taxon>Prunus</taxon>
    </lineage>
</organism>
<sequence>MDCSSPTKFSPYKKIHFVKCREAPIVFLLDFTPSSKNICTRYRNFCFVVSLLRWGVISRLAFGYEYDDGAAVNYCYQRKFSKEAVATFIPQARPGTPQTIIFQVE</sequence>
<evidence type="ECO:0000313" key="1">
    <source>
        <dbReference type="EMBL" id="KAI5315106.1"/>
    </source>
</evidence>
<protein>
    <submittedName>
        <fullName evidence="1">Uncharacterized protein</fullName>
    </submittedName>
</protein>
<name>A0AAD4V056_PRUDU</name>
<keyword evidence="2" id="KW-1185">Reference proteome</keyword>
<dbReference type="Proteomes" id="UP001054821">
    <property type="component" value="Chromosome 8"/>
</dbReference>
<proteinExistence type="predicted"/>
<evidence type="ECO:0000313" key="2">
    <source>
        <dbReference type="Proteomes" id="UP001054821"/>
    </source>
</evidence>
<dbReference type="AlphaFoldDB" id="A0AAD4V056"/>
<dbReference type="EMBL" id="JAJFAZ020000008">
    <property type="protein sequence ID" value="KAI5315106.1"/>
    <property type="molecule type" value="Genomic_DNA"/>
</dbReference>